<name>A0A3N4LSC8_9PEZI</name>
<dbReference type="Pfam" id="PF20231">
    <property type="entry name" value="DUF6589"/>
    <property type="match status" value="1"/>
</dbReference>
<dbReference type="InParanoid" id="A0A3N4LSC8"/>
<proteinExistence type="predicted"/>
<dbReference type="Proteomes" id="UP000267821">
    <property type="component" value="Unassembled WGS sequence"/>
</dbReference>
<dbReference type="OrthoDB" id="5429102at2759"/>
<dbReference type="InterPro" id="IPR046496">
    <property type="entry name" value="DUF6589"/>
</dbReference>
<dbReference type="AlphaFoldDB" id="A0A3N4LSC8"/>
<feature type="domain" description="DUF6589" evidence="1">
    <location>
        <begin position="2"/>
        <end position="159"/>
    </location>
</feature>
<evidence type="ECO:0000313" key="3">
    <source>
        <dbReference type="Proteomes" id="UP000267821"/>
    </source>
</evidence>
<gene>
    <name evidence="2" type="ORF">L211DRAFT_791404</name>
</gene>
<keyword evidence="3" id="KW-1185">Reference proteome</keyword>
<organism evidence="2 3">
    <name type="scientific">Terfezia boudieri ATCC MYA-4762</name>
    <dbReference type="NCBI Taxonomy" id="1051890"/>
    <lineage>
        <taxon>Eukaryota</taxon>
        <taxon>Fungi</taxon>
        <taxon>Dikarya</taxon>
        <taxon>Ascomycota</taxon>
        <taxon>Pezizomycotina</taxon>
        <taxon>Pezizomycetes</taxon>
        <taxon>Pezizales</taxon>
        <taxon>Pezizaceae</taxon>
        <taxon>Terfezia</taxon>
    </lineage>
</organism>
<sequence>MRAKKVEERDVVLENMLLFVRCGLEIRAYYKAVRGGDVGLMERIMEAWGVQFVGSRQSNYGDALMDIRAGMLVEWNAELKKVVRGNWVINPWGRPGKTLGLDEFMEEMVRNLKDLYNPGGSVVLDKYARETVARNIFYFMRVKEEIRTSMGVRRYSGHHVKQDRSGDVLALVDWLVGEKVTQFVAGRGKVGDIGIVDEAEDFQGAGGERLVDGEWWDEFLMRSPGCVRAMRNTCRGLSSIRNVEQYNGDLFK</sequence>
<evidence type="ECO:0000259" key="1">
    <source>
        <dbReference type="Pfam" id="PF20231"/>
    </source>
</evidence>
<dbReference type="EMBL" id="ML121566">
    <property type="protein sequence ID" value="RPB20895.1"/>
    <property type="molecule type" value="Genomic_DNA"/>
</dbReference>
<reference evidence="2 3" key="1">
    <citation type="journal article" date="2018" name="Nat. Ecol. Evol.">
        <title>Pezizomycetes genomes reveal the molecular basis of ectomycorrhizal truffle lifestyle.</title>
        <authorList>
            <person name="Murat C."/>
            <person name="Payen T."/>
            <person name="Noel B."/>
            <person name="Kuo A."/>
            <person name="Morin E."/>
            <person name="Chen J."/>
            <person name="Kohler A."/>
            <person name="Krizsan K."/>
            <person name="Balestrini R."/>
            <person name="Da Silva C."/>
            <person name="Montanini B."/>
            <person name="Hainaut M."/>
            <person name="Levati E."/>
            <person name="Barry K.W."/>
            <person name="Belfiori B."/>
            <person name="Cichocki N."/>
            <person name="Clum A."/>
            <person name="Dockter R.B."/>
            <person name="Fauchery L."/>
            <person name="Guy J."/>
            <person name="Iotti M."/>
            <person name="Le Tacon F."/>
            <person name="Lindquist E.A."/>
            <person name="Lipzen A."/>
            <person name="Malagnac F."/>
            <person name="Mello A."/>
            <person name="Molinier V."/>
            <person name="Miyauchi S."/>
            <person name="Poulain J."/>
            <person name="Riccioni C."/>
            <person name="Rubini A."/>
            <person name="Sitrit Y."/>
            <person name="Splivallo R."/>
            <person name="Traeger S."/>
            <person name="Wang M."/>
            <person name="Zifcakova L."/>
            <person name="Wipf D."/>
            <person name="Zambonelli A."/>
            <person name="Paolocci F."/>
            <person name="Nowrousian M."/>
            <person name="Ottonello S."/>
            <person name="Baldrian P."/>
            <person name="Spatafora J.W."/>
            <person name="Henrissat B."/>
            <person name="Nagy L.G."/>
            <person name="Aury J.M."/>
            <person name="Wincker P."/>
            <person name="Grigoriev I.V."/>
            <person name="Bonfante P."/>
            <person name="Martin F.M."/>
        </authorList>
    </citation>
    <scope>NUCLEOTIDE SEQUENCE [LARGE SCALE GENOMIC DNA]</scope>
    <source>
        <strain evidence="2 3">ATCC MYA-4762</strain>
    </source>
</reference>
<accession>A0A3N4LSC8</accession>
<evidence type="ECO:0000313" key="2">
    <source>
        <dbReference type="EMBL" id="RPB20895.1"/>
    </source>
</evidence>
<protein>
    <recommendedName>
        <fullName evidence="1">DUF6589 domain-containing protein</fullName>
    </recommendedName>
</protein>